<sequence length="307" mass="32958">MDVLTDVLAATGVGGVVMAQLTAAGRWGVRLDPVPMAAFHAVVAGECWLVRPGAEPLALATGDFVLLPTGGGHGLASEPDAPLTPYASIAPPPGRRAITLDGPGPSTRTVCGAYIYSNYDSHPLFTLLPPVVHLTARQSAHRPELAATLTLLAAEVEAERPGTQTVVDRLVDVLFIHALRAWTESRTEAAASWLMALRDPEIARAMALLHEDPSYPWTVAELADRVRVSRATLARRFTALVGDPPLTYLARWRMELAARRLRDTADPVSAVGHSVGYASEFAFSRAFKRTHGQPPATYRTTHQQAPA</sequence>
<dbReference type="Pfam" id="PF12852">
    <property type="entry name" value="Cupin_6"/>
    <property type="match status" value="1"/>
</dbReference>
<keyword evidence="6" id="KW-1185">Reference proteome</keyword>
<comment type="caution">
    <text evidence="5">The sequence shown here is derived from an EMBL/GenBank/DDBJ whole genome shotgun (WGS) entry which is preliminary data.</text>
</comment>
<evidence type="ECO:0000313" key="6">
    <source>
        <dbReference type="Proteomes" id="UP000540412"/>
    </source>
</evidence>
<name>A0A7W9ULZ9_9NOCA</name>
<dbReference type="AlphaFoldDB" id="A0A7W9ULZ9"/>
<dbReference type="InterPro" id="IPR018060">
    <property type="entry name" value="HTH_AraC"/>
</dbReference>
<evidence type="ECO:0000259" key="4">
    <source>
        <dbReference type="PROSITE" id="PS01124"/>
    </source>
</evidence>
<evidence type="ECO:0000256" key="3">
    <source>
        <dbReference type="ARBA" id="ARBA00023163"/>
    </source>
</evidence>
<dbReference type="InterPro" id="IPR009057">
    <property type="entry name" value="Homeodomain-like_sf"/>
</dbReference>
<dbReference type="PROSITE" id="PS00041">
    <property type="entry name" value="HTH_ARAC_FAMILY_1"/>
    <property type="match status" value="1"/>
</dbReference>
<keyword evidence="3" id="KW-0804">Transcription</keyword>
<evidence type="ECO:0000256" key="1">
    <source>
        <dbReference type="ARBA" id="ARBA00023015"/>
    </source>
</evidence>
<dbReference type="EMBL" id="JACHIT010000002">
    <property type="protein sequence ID" value="MBB5918094.1"/>
    <property type="molecule type" value="Genomic_DNA"/>
</dbReference>
<dbReference type="PROSITE" id="PS01124">
    <property type="entry name" value="HTH_ARAC_FAMILY_2"/>
    <property type="match status" value="1"/>
</dbReference>
<gene>
    <name evidence="5" type="ORF">BJY24_007006</name>
</gene>
<dbReference type="Proteomes" id="UP000540412">
    <property type="component" value="Unassembled WGS sequence"/>
</dbReference>
<dbReference type="RefSeq" id="WP_040747539.1">
    <property type="nucleotide sequence ID" value="NZ_JACHIT010000002.1"/>
</dbReference>
<dbReference type="Pfam" id="PF12833">
    <property type="entry name" value="HTH_18"/>
    <property type="match status" value="1"/>
</dbReference>
<evidence type="ECO:0000313" key="5">
    <source>
        <dbReference type="EMBL" id="MBB5918094.1"/>
    </source>
</evidence>
<reference evidence="5 6" key="1">
    <citation type="submission" date="2020-08" db="EMBL/GenBank/DDBJ databases">
        <title>Sequencing the genomes of 1000 actinobacteria strains.</title>
        <authorList>
            <person name="Klenk H.-P."/>
        </authorList>
    </citation>
    <scope>NUCLEOTIDE SEQUENCE [LARGE SCALE GENOMIC DNA]</scope>
    <source>
        <strain evidence="5 6">DSM 43582</strain>
    </source>
</reference>
<dbReference type="PANTHER" id="PTHR46796:SF13">
    <property type="entry name" value="HTH-TYPE TRANSCRIPTIONAL ACTIVATOR RHAS"/>
    <property type="match status" value="1"/>
</dbReference>
<feature type="domain" description="HTH araC/xylS-type" evidence="4">
    <location>
        <begin position="203"/>
        <end position="301"/>
    </location>
</feature>
<dbReference type="GO" id="GO:0003700">
    <property type="term" value="F:DNA-binding transcription factor activity"/>
    <property type="evidence" value="ECO:0007669"/>
    <property type="project" value="InterPro"/>
</dbReference>
<dbReference type="SMART" id="SM00342">
    <property type="entry name" value="HTH_ARAC"/>
    <property type="match status" value="1"/>
</dbReference>
<proteinExistence type="predicted"/>
<dbReference type="SUPFAM" id="SSF46689">
    <property type="entry name" value="Homeodomain-like"/>
    <property type="match status" value="2"/>
</dbReference>
<evidence type="ECO:0000256" key="2">
    <source>
        <dbReference type="ARBA" id="ARBA00023125"/>
    </source>
</evidence>
<dbReference type="InterPro" id="IPR018062">
    <property type="entry name" value="HTH_AraC-typ_CS"/>
</dbReference>
<dbReference type="PANTHER" id="PTHR46796">
    <property type="entry name" value="HTH-TYPE TRANSCRIPTIONAL ACTIVATOR RHAS-RELATED"/>
    <property type="match status" value="1"/>
</dbReference>
<keyword evidence="2 5" id="KW-0238">DNA-binding</keyword>
<keyword evidence="1" id="KW-0805">Transcription regulation</keyword>
<protein>
    <submittedName>
        <fullName evidence="5">AraC-like DNA-binding protein</fullName>
    </submittedName>
</protein>
<accession>A0A7W9ULZ9</accession>
<dbReference type="Gene3D" id="1.10.10.60">
    <property type="entry name" value="Homeodomain-like"/>
    <property type="match status" value="2"/>
</dbReference>
<organism evidence="5 6">
    <name type="scientific">Nocardia transvalensis</name>
    <dbReference type="NCBI Taxonomy" id="37333"/>
    <lineage>
        <taxon>Bacteria</taxon>
        <taxon>Bacillati</taxon>
        <taxon>Actinomycetota</taxon>
        <taxon>Actinomycetes</taxon>
        <taxon>Mycobacteriales</taxon>
        <taxon>Nocardiaceae</taxon>
        <taxon>Nocardia</taxon>
    </lineage>
</organism>
<dbReference type="InterPro" id="IPR050204">
    <property type="entry name" value="AraC_XylS_family_regulators"/>
</dbReference>
<dbReference type="GO" id="GO:0043565">
    <property type="term" value="F:sequence-specific DNA binding"/>
    <property type="evidence" value="ECO:0007669"/>
    <property type="project" value="InterPro"/>
</dbReference>
<dbReference type="InterPro" id="IPR032783">
    <property type="entry name" value="AraC_lig"/>
</dbReference>